<reference evidence="2 3" key="1">
    <citation type="submission" date="2024-04" db="EMBL/GenBank/DDBJ databases">
        <title>Tritrichomonas musculus Genome.</title>
        <authorList>
            <person name="Alves-Ferreira E."/>
            <person name="Grigg M."/>
            <person name="Lorenzi H."/>
            <person name="Galac M."/>
        </authorList>
    </citation>
    <scope>NUCLEOTIDE SEQUENCE [LARGE SCALE GENOMIC DNA]</scope>
    <source>
        <strain evidence="2 3">EAF2021</strain>
    </source>
</reference>
<feature type="compositionally biased region" description="Polar residues" evidence="1">
    <location>
        <begin position="119"/>
        <end position="134"/>
    </location>
</feature>
<organism evidence="2 3">
    <name type="scientific">Tritrichomonas musculus</name>
    <dbReference type="NCBI Taxonomy" id="1915356"/>
    <lineage>
        <taxon>Eukaryota</taxon>
        <taxon>Metamonada</taxon>
        <taxon>Parabasalia</taxon>
        <taxon>Tritrichomonadida</taxon>
        <taxon>Tritrichomonadidae</taxon>
        <taxon>Tritrichomonas</taxon>
    </lineage>
</organism>
<evidence type="ECO:0000313" key="2">
    <source>
        <dbReference type="EMBL" id="KAK8838768.1"/>
    </source>
</evidence>
<dbReference type="Proteomes" id="UP001470230">
    <property type="component" value="Unassembled WGS sequence"/>
</dbReference>
<evidence type="ECO:0000256" key="1">
    <source>
        <dbReference type="SAM" id="MobiDB-lite"/>
    </source>
</evidence>
<keyword evidence="3" id="KW-1185">Reference proteome</keyword>
<proteinExistence type="predicted"/>
<name>A0ABR2GXU4_9EUKA</name>
<accession>A0ABR2GXU4</accession>
<feature type="compositionally biased region" description="Low complexity" evidence="1">
    <location>
        <begin position="81"/>
        <end position="103"/>
    </location>
</feature>
<protein>
    <submittedName>
        <fullName evidence="2">Uncharacterized protein</fullName>
    </submittedName>
</protein>
<comment type="caution">
    <text evidence="2">The sequence shown here is derived from an EMBL/GenBank/DDBJ whole genome shotgun (WGS) entry which is preliminary data.</text>
</comment>
<evidence type="ECO:0000313" key="3">
    <source>
        <dbReference type="Proteomes" id="UP001470230"/>
    </source>
</evidence>
<sequence>MCDSLHSFAYYGEKDPAPAYILPFYECPLLKTANVTSKYADRKFCQLDVVIIDQNDNDDASSIICSDEKEIDSSSETIFISDDTQNSESSQQTEQDQTSDSNQNSDGAQTSENIHESENGQISDDTQNSDNIQNSDEESSSIFVPIPDATPTPKPIIVIIIDQII</sequence>
<feature type="region of interest" description="Disordered" evidence="1">
    <location>
        <begin position="59"/>
        <end position="152"/>
    </location>
</feature>
<dbReference type="EMBL" id="JAPFFF010000054">
    <property type="protein sequence ID" value="KAK8838768.1"/>
    <property type="molecule type" value="Genomic_DNA"/>
</dbReference>
<gene>
    <name evidence="2" type="ORF">M9Y10_032807</name>
</gene>